<feature type="chain" id="PRO_5046731034" description="Peptidyl-prolyl cis-trans isomerase SurA" evidence="1">
    <location>
        <begin position="28"/>
        <end position="205"/>
    </location>
</feature>
<dbReference type="SUPFAM" id="SSF109998">
    <property type="entry name" value="Triger factor/SurA peptide-binding domain-like"/>
    <property type="match status" value="1"/>
</dbReference>
<dbReference type="Proteomes" id="UP000603904">
    <property type="component" value="Unassembled WGS sequence"/>
</dbReference>
<evidence type="ECO:0000313" key="2">
    <source>
        <dbReference type="EMBL" id="GIH40431.1"/>
    </source>
</evidence>
<dbReference type="Gene3D" id="1.10.4030.10">
    <property type="entry name" value="Porin chaperone SurA, peptide-binding domain"/>
    <property type="match status" value="1"/>
</dbReference>
<gene>
    <name evidence="2" type="ORF">Mco01_34310</name>
</gene>
<feature type="signal peptide" evidence="1">
    <location>
        <begin position="1"/>
        <end position="27"/>
    </location>
</feature>
<accession>A0ABQ4G071</accession>
<evidence type="ECO:0000256" key="1">
    <source>
        <dbReference type="SAM" id="SignalP"/>
    </source>
</evidence>
<evidence type="ECO:0000313" key="3">
    <source>
        <dbReference type="Proteomes" id="UP000603904"/>
    </source>
</evidence>
<evidence type="ECO:0008006" key="4">
    <source>
        <dbReference type="Google" id="ProtNLM"/>
    </source>
</evidence>
<dbReference type="Pfam" id="PF13624">
    <property type="entry name" value="SurA_N_3"/>
    <property type="match status" value="1"/>
</dbReference>
<reference evidence="2 3" key="1">
    <citation type="submission" date="2021-01" db="EMBL/GenBank/DDBJ databases">
        <title>Whole genome shotgun sequence of Microbispora corallina NBRC 16416.</title>
        <authorList>
            <person name="Komaki H."/>
            <person name="Tamura T."/>
        </authorList>
    </citation>
    <scope>NUCLEOTIDE SEQUENCE [LARGE SCALE GENOMIC DNA]</scope>
    <source>
        <strain evidence="2 3">NBRC 16416</strain>
    </source>
</reference>
<keyword evidence="1" id="KW-0732">Signal</keyword>
<keyword evidence="3" id="KW-1185">Reference proteome</keyword>
<dbReference type="PROSITE" id="PS51257">
    <property type="entry name" value="PROKAR_LIPOPROTEIN"/>
    <property type="match status" value="1"/>
</dbReference>
<organism evidence="2 3">
    <name type="scientific">Microbispora corallina</name>
    <dbReference type="NCBI Taxonomy" id="83302"/>
    <lineage>
        <taxon>Bacteria</taxon>
        <taxon>Bacillati</taxon>
        <taxon>Actinomycetota</taxon>
        <taxon>Actinomycetes</taxon>
        <taxon>Streptosporangiales</taxon>
        <taxon>Streptosporangiaceae</taxon>
        <taxon>Microbispora</taxon>
    </lineage>
</organism>
<sequence length="205" mass="21630">MKSYRVRVAVALAAAGVALCACGPVQAGAAAIVGKERITSSDLDSEIRAFRQELAAHKMSEEQLGLSFPLPQMILLNMSNSRQFIQLGEQKGIAVTDREIDDVVAAQGGQARFDQVLLANGIPLSEGRNAVRAVIIRQKLAQQAGAGTDQQSQQAAEQKVMQEVDAAVPVKFSPRYGKFDPQQGFVADDRFGAVAAPAPAAPAGS</sequence>
<name>A0ABQ4G071_9ACTN</name>
<protein>
    <recommendedName>
        <fullName evidence="4">Peptidyl-prolyl cis-trans isomerase SurA</fullName>
    </recommendedName>
</protein>
<proteinExistence type="predicted"/>
<dbReference type="RefSeq" id="WP_198167593.1">
    <property type="nucleotide sequence ID" value="NZ_BAAAGP010000026.1"/>
</dbReference>
<dbReference type="EMBL" id="BOOC01000014">
    <property type="protein sequence ID" value="GIH40431.1"/>
    <property type="molecule type" value="Genomic_DNA"/>
</dbReference>
<dbReference type="InterPro" id="IPR027304">
    <property type="entry name" value="Trigger_fact/SurA_dom_sf"/>
</dbReference>
<comment type="caution">
    <text evidence="2">The sequence shown here is derived from an EMBL/GenBank/DDBJ whole genome shotgun (WGS) entry which is preliminary data.</text>
</comment>